<evidence type="ECO:0000256" key="11">
    <source>
        <dbReference type="ARBA" id="ARBA00044247"/>
    </source>
</evidence>
<dbReference type="AlphaFoldDB" id="A0AAN6DMH5"/>
<comment type="subcellular location">
    <subcellularLocation>
        <location evidence="1 12">Mitochondrion inner membrane</location>
        <topology evidence="1 12">Single-pass membrane protein</topology>
    </subcellularLocation>
</comment>
<evidence type="ECO:0000256" key="7">
    <source>
        <dbReference type="ARBA" id="ARBA00022982"/>
    </source>
</evidence>
<sequence>MSVLSRISGGIFDGLFRKNAAFLTSVFAGAFAFELVFENGTNAMWNSWNKGRQWKDIKAKYIQHDDEEE</sequence>
<keyword evidence="7 12" id="KW-0249">Electron transport</keyword>
<dbReference type="GO" id="GO:0005743">
    <property type="term" value="C:mitochondrial inner membrane"/>
    <property type="evidence" value="ECO:0007669"/>
    <property type="project" value="UniProtKB-SubCell"/>
</dbReference>
<dbReference type="EMBL" id="MU404362">
    <property type="protein sequence ID" value="KAI1608761.1"/>
    <property type="molecule type" value="Genomic_DNA"/>
</dbReference>
<keyword evidence="8 12" id="KW-1133">Transmembrane helix</keyword>
<keyword evidence="10 12" id="KW-0472">Membrane</keyword>
<dbReference type="PANTHER" id="PTHR12980:SF0">
    <property type="entry name" value="CYTOCHROME B-C1 COMPLEX SUBUNIT 9"/>
    <property type="match status" value="1"/>
</dbReference>
<dbReference type="Gene3D" id="1.20.5.260">
    <property type="entry name" value="Cytochrome b-c1 complex subunit 9"/>
    <property type="match status" value="1"/>
</dbReference>
<dbReference type="InterPro" id="IPR036656">
    <property type="entry name" value="QCR9_sf"/>
</dbReference>
<evidence type="ECO:0000256" key="2">
    <source>
        <dbReference type="ARBA" id="ARBA00007856"/>
    </source>
</evidence>
<keyword evidence="9 12" id="KW-0496">Mitochondrion</keyword>
<evidence type="ECO:0000256" key="10">
    <source>
        <dbReference type="ARBA" id="ARBA00023136"/>
    </source>
</evidence>
<dbReference type="FunFam" id="1.20.5.260:FF:000001">
    <property type="entry name" value="Cytochrome b-c1 complex subunit 9"/>
    <property type="match status" value="1"/>
</dbReference>
<evidence type="ECO:0000256" key="8">
    <source>
        <dbReference type="ARBA" id="ARBA00022989"/>
    </source>
</evidence>
<keyword evidence="6 12" id="KW-0999">Mitochondrion inner membrane</keyword>
<evidence type="ECO:0000256" key="12">
    <source>
        <dbReference type="RuleBase" id="RU368056"/>
    </source>
</evidence>
<keyword evidence="14" id="KW-1185">Reference proteome</keyword>
<evidence type="ECO:0000256" key="9">
    <source>
        <dbReference type="ARBA" id="ARBA00023128"/>
    </source>
</evidence>
<dbReference type="Proteomes" id="UP001203852">
    <property type="component" value="Unassembled WGS sequence"/>
</dbReference>
<gene>
    <name evidence="13" type="ORF">EDD36DRAFT_469078</name>
</gene>
<dbReference type="SUPFAM" id="SSF81514">
    <property type="entry name" value="Subunit X (non-heme 7 kDa protein) of cytochrome bc1 complex (Ubiquinol-cytochrome c reductase)"/>
    <property type="match status" value="1"/>
</dbReference>
<dbReference type="GO" id="GO:0006122">
    <property type="term" value="P:mitochondrial electron transport, ubiquinol to cytochrome c"/>
    <property type="evidence" value="ECO:0007669"/>
    <property type="project" value="UniProtKB-UniRule"/>
</dbReference>
<accession>A0AAN6DMH5</accession>
<keyword evidence="3 12" id="KW-0813">Transport</keyword>
<evidence type="ECO:0000313" key="14">
    <source>
        <dbReference type="Proteomes" id="UP001203852"/>
    </source>
</evidence>
<proteinExistence type="inferred from homology"/>
<evidence type="ECO:0000256" key="4">
    <source>
        <dbReference type="ARBA" id="ARBA00022660"/>
    </source>
</evidence>
<reference evidence="13" key="1">
    <citation type="journal article" date="2022" name="bioRxiv">
        <title>Deciphering the potential niche of two novel black yeast fungi from a biological soil crust based on their genomes, phenotypes, and melanin regulation.</title>
        <authorList>
            <consortium name="DOE Joint Genome Institute"/>
            <person name="Carr E.C."/>
            <person name="Barton Q."/>
            <person name="Grambo S."/>
            <person name="Sullivan M."/>
            <person name="Renfro C.M."/>
            <person name="Kuo A."/>
            <person name="Pangilinan J."/>
            <person name="Lipzen A."/>
            <person name="Keymanesh K."/>
            <person name="Savage E."/>
            <person name="Barry K."/>
            <person name="Grigoriev I.V."/>
            <person name="Riekhof W.R."/>
            <person name="Harris S.S."/>
        </authorList>
    </citation>
    <scope>NUCLEOTIDE SEQUENCE</scope>
    <source>
        <strain evidence="13">JF 03-4F</strain>
    </source>
</reference>
<protein>
    <recommendedName>
        <fullName evidence="11 12">Complex III subunit 9</fullName>
    </recommendedName>
</protein>
<evidence type="ECO:0000256" key="5">
    <source>
        <dbReference type="ARBA" id="ARBA00022692"/>
    </source>
</evidence>
<dbReference type="PANTHER" id="PTHR12980">
    <property type="entry name" value="UBIQUINOL-CYTOCHROME C REDUCTASE COMPLEX, SUBUNIT X"/>
    <property type="match status" value="1"/>
</dbReference>
<evidence type="ECO:0000256" key="6">
    <source>
        <dbReference type="ARBA" id="ARBA00022792"/>
    </source>
</evidence>
<comment type="similarity">
    <text evidence="2 12">Belongs to the UQCR10/QCR9 family.</text>
</comment>
<comment type="function">
    <text evidence="12">Component of the ubiquinol-cytochrome c oxidoreductase, a multisubunit transmembrane complex that is part of the mitochondrial electron transport chain which drives oxidative phosphorylation. The complex plays an important role in the uptake of multiple carbon sources present in different host niches.</text>
</comment>
<evidence type="ECO:0000256" key="3">
    <source>
        <dbReference type="ARBA" id="ARBA00022448"/>
    </source>
</evidence>
<name>A0AAN6DMH5_9EURO</name>
<dbReference type="Pfam" id="PF05365">
    <property type="entry name" value="UCR_UQCRX_QCR9"/>
    <property type="match status" value="1"/>
</dbReference>
<keyword evidence="4 12" id="KW-0679">Respiratory chain</keyword>
<comment type="caution">
    <text evidence="13">The sequence shown here is derived from an EMBL/GenBank/DDBJ whole genome shotgun (WGS) entry which is preliminary data.</text>
</comment>
<keyword evidence="5 12" id="KW-0812">Transmembrane</keyword>
<comment type="subunit">
    <text evidence="12">Component of the ubiquinol-cytochrome c oxidoreductase (cytochrome b-c1 complex, complex III, CIII), a multisubunit enzyme composed of 3 respiratory subunits cytochrome b, cytochrome c1 and Rieske protein, 2 core protein subunits, and additional low-molecular weight protein subunits.</text>
</comment>
<feature type="transmembrane region" description="Helical" evidence="12">
    <location>
        <begin position="20"/>
        <end position="37"/>
    </location>
</feature>
<dbReference type="InterPro" id="IPR008027">
    <property type="entry name" value="QCR9"/>
</dbReference>
<evidence type="ECO:0000256" key="1">
    <source>
        <dbReference type="ARBA" id="ARBA00004434"/>
    </source>
</evidence>
<organism evidence="13 14">
    <name type="scientific">Exophiala viscosa</name>
    <dbReference type="NCBI Taxonomy" id="2486360"/>
    <lineage>
        <taxon>Eukaryota</taxon>
        <taxon>Fungi</taxon>
        <taxon>Dikarya</taxon>
        <taxon>Ascomycota</taxon>
        <taxon>Pezizomycotina</taxon>
        <taxon>Eurotiomycetes</taxon>
        <taxon>Chaetothyriomycetidae</taxon>
        <taxon>Chaetothyriales</taxon>
        <taxon>Herpotrichiellaceae</taxon>
        <taxon>Exophiala</taxon>
    </lineage>
</organism>
<dbReference type="GO" id="GO:0045275">
    <property type="term" value="C:respiratory chain complex III"/>
    <property type="evidence" value="ECO:0007669"/>
    <property type="project" value="UniProtKB-UniRule"/>
</dbReference>
<evidence type="ECO:0000313" key="13">
    <source>
        <dbReference type="EMBL" id="KAI1608761.1"/>
    </source>
</evidence>